<keyword evidence="1" id="KW-1133">Transmembrane helix</keyword>
<proteinExistence type="predicted"/>
<dbReference type="Proteomes" id="UP000271125">
    <property type="component" value="Unassembled WGS sequence"/>
</dbReference>
<evidence type="ECO:0000313" key="2">
    <source>
        <dbReference type="EMBL" id="RKX67997.1"/>
    </source>
</evidence>
<dbReference type="AlphaFoldDB" id="A0A660SBD5"/>
<dbReference type="EMBL" id="QNBD01000315">
    <property type="protein sequence ID" value="RKX67997.1"/>
    <property type="molecule type" value="Genomic_DNA"/>
</dbReference>
<feature type="transmembrane region" description="Helical" evidence="1">
    <location>
        <begin position="12"/>
        <end position="33"/>
    </location>
</feature>
<name>A0A660SBD5_UNCT6</name>
<keyword evidence="1" id="KW-0812">Transmembrane</keyword>
<feature type="transmembrane region" description="Helical" evidence="1">
    <location>
        <begin position="45"/>
        <end position="70"/>
    </location>
</feature>
<protein>
    <submittedName>
        <fullName evidence="2">Uncharacterized protein</fullName>
    </submittedName>
</protein>
<sequence>MSIDLNRVKNRIVYLIKANYKTIFLWILIIIFIKVAFHFHIHKSVITAVVLVFGIVGHAFTGLLGLLSYIPVIGPMIVHIISLPLFFLINGITYIATVLFLRRKGGKKDIVISRSLTNALLIGTIIGFILGKLF</sequence>
<organism evidence="2 3">
    <name type="scientific">candidate division TA06 bacterium</name>
    <dbReference type="NCBI Taxonomy" id="2250710"/>
    <lineage>
        <taxon>Bacteria</taxon>
        <taxon>Bacteria division TA06</taxon>
    </lineage>
</organism>
<comment type="caution">
    <text evidence="2">The sequence shown here is derived from an EMBL/GenBank/DDBJ whole genome shotgun (WGS) entry which is preliminary data.</text>
</comment>
<feature type="transmembrane region" description="Helical" evidence="1">
    <location>
        <begin position="111"/>
        <end position="131"/>
    </location>
</feature>
<feature type="transmembrane region" description="Helical" evidence="1">
    <location>
        <begin position="76"/>
        <end position="99"/>
    </location>
</feature>
<evidence type="ECO:0000313" key="3">
    <source>
        <dbReference type="Proteomes" id="UP000271125"/>
    </source>
</evidence>
<keyword evidence="1" id="KW-0472">Membrane</keyword>
<evidence type="ECO:0000256" key="1">
    <source>
        <dbReference type="SAM" id="Phobius"/>
    </source>
</evidence>
<accession>A0A660SBD5</accession>
<reference evidence="2 3" key="1">
    <citation type="submission" date="2018-06" db="EMBL/GenBank/DDBJ databases">
        <title>Extensive metabolic versatility and redundancy in microbially diverse, dynamic hydrothermal sediments.</title>
        <authorList>
            <person name="Dombrowski N."/>
            <person name="Teske A."/>
            <person name="Baker B.J."/>
        </authorList>
    </citation>
    <scope>NUCLEOTIDE SEQUENCE [LARGE SCALE GENOMIC DNA]</scope>
    <source>
        <strain evidence="2">B10_G13</strain>
    </source>
</reference>
<gene>
    <name evidence="2" type="ORF">DRP43_06160</name>
</gene>